<comment type="caution">
    <text evidence="1">The sequence shown here is derived from an EMBL/GenBank/DDBJ whole genome shotgun (WGS) entry which is preliminary data.</text>
</comment>
<dbReference type="Proteomes" id="UP001482620">
    <property type="component" value="Unassembled WGS sequence"/>
</dbReference>
<gene>
    <name evidence="1" type="ORF">ILYODFUR_036622</name>
</gene>
<keyword evidence="2" id="KW-1185">Reference proteome</keyword>
<name>A0ABV0VCI2_9TELE</name>
<sequence length="116" mass="13195">MVVMQAQSLIVTDIKNKYLFMVKKKKSTLDLKRHFHSVNNGLGLLITAAVFQRKLLHFSDGGPSRGPLRSFCPRNVLDASLQIRQFETKLSFQEKLRLTAFNVANRQSSSLSFLLL</sequence>
<accession>A0ABV0VCI2</accession>
<reference evidence="1 2" key="1">
    <citation type="submission" date="2021-06" db="EMBL/GenBank/DDBJ databases">
        <authorList>
            <person name="Palmer J.M."/>
        </authorList>
    </citation>
    <scope>NUCLEOTIDE SEQUENCE [LARGE SCALE GENOMIC DNA]</scope>
    <source>
        <strain evidence="2">if_2019</strain>
        <tissue evidence="1">Muscle</tissue>
    </source>
</reference>
<protein>
    <submittedName>
        <fullName evidence="1">Uncharacterized protein</fullName>
    </submittedName>
</protein>
<organism evidence="1 2">
    <name type="scientific">Ilyodon furcidens</name>
    <name type="common">goldbreast splitfin</name>
    <dbReference type="NCBI Taxonomy" id="33524"/>
    <lineage>
        <taxon>Eukaryota</taxon>
        <taxon>Metazoa</taxon>
        <taxon>Chordata</taxon>
        <taxon>Craniata</taxon>
        <taxon>Vertebrata</taxon>
        <taxon>Euteleostomi</taxon>
        <taxon>Actinopterygii</taxon>
        <taxon>Neopterygii</taxon>
        <taxon>Teleostei</taxon>
        <taxon>Neoteleostei</taxon>
        <taxon>Acanthomorphata</taxon>
        <taxon>Ovalentaria</taxon>
        <taxon>Atherinomorphae</taxon>
        <taxon>Cyprinodontiformes</taxon>
        <taxon>Goodeidae</taxon>
        <taxon>Ilyodon</taxon>
    </lineage>
</organism>
<dbReference type="EMBL" id="JAHRIQ010100239">
    <property type="protein sequence ID" value="MEQ2253837.1"/>
    <property type="molecule type" value="Genomic_DNA"/>
</dbReference>
<evidence type="ECO:0000313" key="1">
    <source>
        <dbReference type="EMBL" id="MEQ2253837.1"/>
    </source>
</evidence>
<proteinExistence type="predicted"/>
<evidence type="ECO:0000313" key="2">
    <source>
        <dbReference type="Proteomes" id="UP001482620"/>
    </source>
</evidence>